<evidence type="ECO:0000313" key="2">
    <source>
        <dbReference type="Proteomes" id="UP001143910"/>
    </source>
</evidence>
<evidence type="ECO:0000313" key="1">
    <source>
        <dbReference type="EMBL" id="KAJ2970466.1"/>
    </source>
</evidence>
<protein>
    <submittedName>
        <fullName evidence="1">Uncharacterized protein</fullName>
    </submittedName>
</protein>
<gene>
    <name evidence="1" type="ORF">NQ176_g8174</name>
</gene>
<accession>A0ACC1MW39</accession>
<keyword evidence="2" id="KW-1185">Reference proteome</keyword>
<comment type="caution">
    <text evidence="1">The sequence shown here is derived from an EMBL/GenBank/DDBJ whole genome shotgun (WGS) entry which is preliminary data.</text>
</comment>
<organism evidence="1 2">
    <name type="scientific">Zarea fungicola</name>
    <dbReference type="NCBI Taxonomy" id="93591"/>
    <lineage>
        <taxon>Eukaryota</taxon>
        <taxon>Fungi</taxon>
        <taxon>Dikarya</taxon>
        <taxon>Ascomycota</taxon>
        <taxon>Pezizomycotina</taxon>
        <taxon>Sordariomycetes</taxon>
        <taxon>Hypocreomycetidae</taxon>
        <taxon>Hypocreales</taxon>
        <taxon>Cordycipitaceae</taxon>
        <taxon>Zarea</taxon>
    </lineage>
</organism>
<proteinExistence type="predicted"/>
<sequence length="384" mass="39371">MLGERPYAVAPQPSSSKTSFTKVATATFAVLGLAGTAAMLVSHCGYTLPVLQSTNVEPAVEAVKFHEQLPAILRRDNSDESVAGLQPYDYSVPVNSADTSGSIANGAAAARASGVLYPNTTTAAGQVFTTVAGMTATTSLDPFPAIAEHSCTSESDVLETVVITVTVIPQPSQPPSYGSIPSDATVTGNPATVTSVQTDISYTSRPPDATVSGDPATVTNVETDTHFTSAPPDATVSGEPATVTSIVTNTATASESMTTLTYTSYSTVFMTVTHSSSTSIGYDSSVLGDAHSTSNSGYTSDPVVTYTETVTITDGVPVTSTTTIELPAPYGDDYPTPYGTGLGVNVTATPSYTYIPPLVGAGVTVCSFRAVYLVLAAIATICFL</sequence>
<reference evidence="1" key="1">
    <citation type="submission" date="2022-08" db="EMBL/GenBank/DDBJ databases">
        <title>Genome Sequence of Lecanicillium fungicola.</title>
        <authorList>
            <person name="Buettner E."/>
        </authorList>
    </citation>
    <scope>NUCLEOTIDE SEQUENCE</scope>
    <source>
        <strain evidence="1">Babe33</strain>
    </source>
</reference>
<name>A0ACC1MW39_9HYPO</name>
<dbReference type="EMBL" id="JANJQO010001531">
    <property type="protein sequence ID" value="KAJ2970466.1"/>
    <property type="molecule type" value="Genomic_DNA"/>
</dbReference>
<dbReference type="Proteomes" id="UP001143910">
    <property type="component" value="Unassembled WGS sequence"/>
</dbReference>